<evidence type="ECO:0000256" key="3">
    <source>
        <dbReference type="ARBA" id="ARBA00022741"/>
    </source>
</evidence>
<dbReference type="InterPro" id="IPR003593">
    <property type="entry name" value="AAA+_ATPase"/>
</dbReference>
<dbReference type="GO" id="GO:0005524">
    <property type="term" value="F:ATP binding"/>
    <property type="evidence" value="ECO:0007669"/>
    <property type="project" value="UniProtKB-KW"/>
</dbReference>
<dbReference type="FunFam" id="3.40.50.300:FF:000032">
    <property type="entry name" value="Export ABC transporter ATP-binding protein"/>
    <property type="match status" value="1"/>
</dbReference>
<dbReference type="SUPFAM" id="SSF52540">
    <property type="entry name" value="P-loop containing nucleoside triphosphate hydrolases"/>
    <property type="match status" value="1"/>
</dbReference>
<dbReference type="InterPro" id="IPR017911">
    <property type="entry name" value="MacB-like_ATP-bd"/>
</dbReference>
<dbReference type="GO" id="GO:0016887">
    <property type="term" value="F:ATP hydrolysis activity"/>
    <property type="evidence" value="ECO:0007669"/>
    <property type="project" value="InterPro"/>
</dbReference>
<dbReference type="RefSeq" id="WP_113032115.1">
    <property type="nucleotide sequence ID" value="NZ_QMFB01000009.1"/>
</dbReference>
<reference evidence="6 7" key="1">
    <citation type="journal article" date="2009" name="Int. J. Syst. Evol. Microbiol.">
        <title>Paenibacillus contaminans sp. nov., isolated from a contaminated laboratory plate.</title>
        <authorList>
            <person name="Chou J.H."/>
            <person name="Lee J.H."/>
            <person name="Lin M.C."/>
            <person name="Chang P.S."/>
            <person name="Arun A.B."/>
            <person name="Young C.C."/>
            <person name="Chen W.M."/>
        </authorList>
    </citation>
    <scope>NUCLEOTIDE SEQUENCE [LARGE SCALE GENOMIC DNA]</scope>
    <source>
        <strain evidence="6 7">CKOBP-6</strain>
    </source>
</reference>
<gene>
    <name evidence="6" type="ORF">DQG23_17300</name>
</gene>
<dbReference type="SMART" id="SM00382">
    <property type="entry name" value="AAA"/>
    <property type="match status" value="1"/>
</dbReference>
<accession>A0A329MKX0</accession>
<evidence type="ECO:0000259" key="5">
    <source>
        <dbReference type="PROSITE" id="PS50893"/>
    </source>
</evidence>
<dbReference type="PANTHER" id="PTHR42798">
    <property type="entry name" value="LIPOPROTEIN-RELEASING SYSTEM ATP-BINDING PROTEIN LOLD"/>
    <property type="match status" value="1"/>
</dbReference>
<protein>
    <submittedName>
        <fullName evidence="6">Bacitracin ABC transporter ATP-binding protein</fullName>
    </submittedName>
</protein>
<comment type="similarity">
    <text evidence="1">Belongs to the ABC transporter superfamily.</text>
</comment>
<keyword evidence="3" id="KW-0547">Nucleotide-binding</keyword>
<keyword evidence="4 6" id="KW-0067">ATP-binding</keyword>
<evidence type="ECO:0000256" key="1">
    <source>
        <dbReference type="ARBA" id="ARBA00005417"/>
    </source>
</evidence>
<organism evidence="6 7">
    <name type="scientific">Paenibacillus contaminans</name>
    <dbReference type="NCBI Taxonomy" id="450362"/>
    <lineage>
        <taxon>Bacteria</taxon>
        <taxon>Bacillati</taxon>
        <taxon>Bacillota</taxon>
        <taxon>Bacilli</taxon>
        <taxon>Bacillales</taxon>
        <taxon>Paenibacillaceae</taxon>
        <taxon>Paenibacillus</taxon>
    </lineage>
</organism>
<dbReference type="Pfam" id="PF00005">
    <property type="entry name" value="ABC_tran"/>
    <property type="match status" value="1"/>
</dbReference>
<dbReference type="Proteomes" id="UP000250369">
    <property type="component" value="Unassembled WGS sequence"/>
</dbReference>
<dbReference type="AlphaFoldDB" id="A0A329MKX0"/>
<keyword evidence="2" id="KW-0813">Transport</keyword>
<feature type="domain" description="ABC transporter" evidence="5">
    <location>
        <begin position="4"/>
        <end position="244"/>
    </location>
</feature>
<dbReference type="OrthoDB" id="9791546at2"/>
<dbReference type="PANTHER" id="PTHR42798:SF7">
    <property type="entry name" value="ALPHA-D-RIBOSE 1-METHYLPHOSPHONATE 5-TRIPHOSPHATE SYNTHASE SUBUNIT PHNL"/>
    <property type="match status" value="1"/>
</dbReference>
<comment type="caution">
    <text evidence="6">The sequence shown here is derived from an EMBL/GenBank/DDBJ whole genome shotgun (WGS) entry which is preliminary data.</text>
</comment>
<dbReference type="Gene3D" id="3.40.50.300">
    <property type="entry name" value="P-loop containing nucleotide triphosphate hydrolases"/>
    <property type="match status" value="1"/>
</dbReference>
<dbReference type="CDD" id="cd03255">
    <property type="entry name" value="ABC_MJ0796_LolCDE_FtsE"/>
    <property type="match status" value="1"/>
</dbReference>
<keyword evidence="7" id="KW-1185">Reference proteome</keyword>
<dbReference type="GO" id="GO:0022857">
    <property type="term" value="F:transmembrane transporter activity"/>
    <property type="evidence" value="ECO:0007669"/>
    <property type="project" value="UniProtKB-ARBA"/>
</dbReference>
<dbReference type="PROSITE" id="PS00211">
    <property type="entry name" value="ABC_TRANSPORTER_1"/>
    <property type="match status" value="1"/>
</dbReference>
<dbReference type="InterPro" id="IPR027417">
    <property type="entry name" value="P-loop_NTPase"/>
</dbReference>
<dbReference type="InterPro" id="IPR003439">
    <property type="entry name" value="ABC_transporter-like_ATP-bd"/>
</dbReference>
<evidence type="ECO:0000256" key="4">
    <source>
        <dbReference type="ARBA" id="ARBA00022840"/>
    </source>
</evidence>
<sequence>MSVLKAQGLTKVYGTKGKMVYKALEDIHLDIQKGEFVGVMGPSGSGKTTLLNILATIDKATSGKVEINGTDPASLDNKKLALFRRRELGFIFQDFNLLDTLSIKENIILPLVLENAHVNEIETRLNTSADLLNISHILHKRTYEVSGGQKQRAAIARAMIHKPAILLADELTGNLDSKSAKDVMDSLKDLNEQMGATIMMVTHDPFAASYCKRIVFIKDGKFFSEIRRGTNRQAFFQQILDSLSVLGGNFDEVSPARG</sequence>
<evidence type="ECO:0000313" key="6">
    <source>
        <dbReference type="EMBL" id="RAV20218.1"/>
    </source>
</evidence>
<dbReference type="InterPro" id="IPR017871">
    <property type="entry name" value="ABC_transporter-like_CS"/>
</dbReference>
<dbReference type="PROSITE" id="PS50893">
    <property type="entry name" value="ABC_TRANSPORTER_2"/>
    <property type="match status" value="1"/>
</dbReference>
<dbReference type="EMBL" id="QMFB01000009">
    <property type="protein sequence ID" value="RAV20218.1"/>
    <property type="molecule type" value="Genomic_DNA"/>
</dbReference>
<evidence type="ECO:0000313" key="7">
    <source>
        <dbReference type="Proteomes" id="UP000250369"/>
    </source>
</evidence>
<name>A0A329MKX0_9BACL</name>
<evidence type="ECO:0000256" key="2">
    <source>
        <dbReference type="ARBA" id="ARBA00022448"/>
    </source>
</evidence>
<proteinExistence type="inferred from homology"/>
<dbReference type="GO" id="GO:0098796">
    <property type="term" value="C:membrane protein complex"/>
    <property type="evidence" value="ECO:0007669"/>
    <property type="project" value="UniProtKB-ARBA"/>
</dbReference>